<dbReference type="HOGENOM" id="CLU_1555423_0_0_1"/>
<dbReference type="Proteomes" id="UP000007796">
    <property type="component" value="Unassembled WGS sequence"/>
</dbReference>
<name>F0XND0_GROCL</name>
<sequence length="172" mass="18764">MAPIAVSSVAIHIRADTSTAPSKPPSPSVLVTTLVVSLLGVSLVLAVVLAFLAVGPICKTVKDARGCRRERKKLTKRGPSLRSHPDVQSVAQLPRVYPHPLEPAAAYWQRQPRKPLTKLPELPRRVLEVKCEEAQLQMEAETGAEDMYLLLDENNQLSPIGSHCTATPNDCF</sequence>
<organism evidence="3">
    <name type="scientific">Grosmannia clavigera (strain kw1407 / UAMH 11150)</name>
    <name type="common">Blue stain fungus</name>
    <name type="synonym">Graphiocladiella clavigera</name>
    <dbReference type="NCBI Taxonomy" id="655863"/>
    <lineage>
        <taxon>Eukaryota</taxon>
        <taxon>Fungi</taxon>
        <taxon>Dikarya</taxon>
        <taxon>Ascomycota</taxon>
        <taxon>Pezizomycotina</taxon>
        <taxon>Sordariomycetes</taxon>
        <taxon>Sordariomycetidae</taxon>
        <taxon>Ophiostomatales</taxon>
        <taxon>Ophiostomataceae</taxon>
        <taxon>Leptographium</taxon>
    </lineage>
</organism>
<keyword evidence="1" id="KW-1133">Transmembrane helix</keyword>
<accession>F0XND0</accession>
<protein>
    <submittedName>
        <fullName evidence="2">Uncharacterized protein</fullName>
    </submittedName>
</protein>
<reference evidence="2 3" key="1">
    <citation type="journal article" date="2011" name="Proc. Natl. Acad. Sci. U.S.A.">
        <title>Genome and transcriptome analyses of the mountain pine beetle-fungal symbiont Grosmannia clavigera, a lodgepole pine pathogen.</title>
        <authorList>
            <person name="DiGuistini S."/>
            <person name="Wang Y."/>
            <person name="Liao N.Y."/>
            <person name="Taylor G."/>
            <person name="Tanguay P."/>
            <person name="Feau N."/>
            <person name="Henrissat B."/>
            <person name="Chan S.K."/>
            <person name="Hesse-Orce U."/>
            <person name="Alamouti S.M."/>
            <person name="Tsui C.K.M."/>
            <person name="Docking R.T."/>
            <person name="Levasseur A."/>
            <person name="Haridas S."/>
            <person name="Robertson G."/>
            <person name="Birol I."/>
            <person name="Holt R.A."/>
            <person name="Marra M.A."/>
            <person name="Hamelin R.C."/>
            <person name="Hirst M."/>
            <person name="Jones S.J.M."/>
            <person name="Bohlmann J."/>
            <person name="Breuil C."/>
        </authorList>
    </citation>
    <scope>NUCLEOTIDE SEQUENCE [LARGE SCALE GENOMIC DNA]</scope>
    <source>
        <strain evidence="3">kw1407 / UAMH 11150</strain>
    </source>
</reference>
<keyword evidence="3" id="KW-1185">Reference proteome</keyword>
<keyword evidence="1" id="KW-0812">Transmembrane</keyword>
<dbReference type="GeneID" id="25974790"/>
<feature type="transmembrane region" description="Helical" evidence="1">
    <location>
        <begin position="29"/>
        <end position="55"/>
    </location>
</feature>
<keyword evidence="1" id="KW-0472">Membrane</keyword>
<proteinExistence type="predicted"/>
<dbReference type="RefSeq" id="XP_014170266.1">
    <property type="nucleotide sequence ID" value="XM_014314791.1"/>
</dbReference>
<dbReference type="InParanoid" id="F0XND0"/>
<evidence type="ECO:0000256" key="1">
    <source>
        <dbReference type="SAM" id="Phobius"/>
    </source>
</evidence>
<gene>
    <name evidence="2" type="ORF">CMQ_1865</name>
</gene>
<dbReference type="EMBL" id="GL629795">
    <property type="protein sequence ID" value="EFX00784.1"/>
    <property type="molecule type" value="Genomic_DNA"/>
</dbReference>
<dbReference type="AlphaFoldDB" id="F0XND0"/>
<evidence type="ECO:0000313" key="2">
    <source>
        <dbReference type="EMBL" id="EFX00784.1"/>
    </source>
</evidence>
<evidence type="ECO:0000313" key="3">
    <source>
        <dbReference type="Proteomes" id="UP000007796"/>
    </source>
</evidence>